<evidence type="ECO:0000313" key="4">
    <source>
        <dbReference type="EMBL" id="SLM98043.1"/>
    </source>
</evidence>
<dbReference type="InterPro" id="IPR011251">
    <property type="entry name" value="Luciferase-like_dom"/>
</dbReference>
<dbReference type="GO" id="GO:0016705">
    <property type="term" value="F:oxidoreductase activity, acting on paired donors, with incorporation or reduction of molecular oxygen"/>
    <property type="evidence" value="ECO:0007669"/>
    <property type="project" value="InterPro"/>
</dbReference>
<dbReference type="PANTHER" id="PTHR30137:SF6">
    <property type="entry name" value="LUCIFERASE-LIKE MONOOXYGENASE"/>
    <property type="match status" value="1"/>
</dbReference>
<dbReference type="InterPro" id="IPR036661">
    <property type="entry name" value="Luciferase-like_sf"/>
</dbReference>
<dbReference type="SUPFAM" id="SSF51679">
    <property type="entry name" value="Bacterial luciferase-like"/>
    <property type="match status" value="1"/>
</dbReference>
<dbReference type="InterPro" id="IPR019949">
    <property type="entry name" value="CmoO-like"/>
</dbReference>
<proteinExistence type="predicted"/>
<accession>A0A1X6XG12</accession>
<dbReference type="Pfam" id="PF00296">
    <property type="entry name" value="Bac_luciferase"/>
    <property type="match status" value="1"/>
</dbReference>
<comment type="similarity">
    <text evidence="1">To bacterial alkanal monooxygenase alpha and beta chains.</text>
</comment>
<feature type="domain" description="Luciferase-like" evidence="3">
    <location>
        <begin position="19"/>
        <end position="311"/>
    </location>
</feature>
<sequence length="342" mass="35320">MSVLDRALTRRGAADDVILREVVDRAVRLEALGFRGVWVAEHHAVPGIAGSSPALLASAVAGATSRIRVGTGGIMVPAHPPFVIAEAVSTLEALHPSRVDVGLGASTGFTSAVRWSLRQDDDAASHFEADVEELTDVLSGRGAVTLRPLPAAPTPLYLLTGGGRLPFAARAGLGAVLGGPSVDPGAAGGVAGDEESDARGPESHPGATAYRSAFVPSSWFSAPRLIVSASVAVAPTEEAARRLALPEAWAMALSRSTGSFDSLLPAEDLDVAALSSQQARRVEQALASTVHGTPEQVAARLQRIVRYTGADELLVTGDVSDRAGGELSDRLLGQMVIRRGDV</sequence>
<dbReference type="NCBIfam" id="TIGR03558">
    <property type="entry name" value="oxido_grp_1"/>
    <property type="match status" value="1"/>
</dbReference>
<keyword evidence="5" id="KW-1185">Reference proteome</keyword>
<dbReference type="Proteomes" id="UP000196581">
    <property type="component" value="Unassembled WGS sequence"/>
</dbReference>
<organism evidence="4 5">
    <name type="scientific">Brevibacterium yomogidense</name>
    <dbReference type="NCBI Taxonomy" id="946573"/>
    <lineage>
        <taxon>Bacteria</taxon>
        <taxon>Bacillati</taxon>
        <taxon>Actinomycetota</taxon>
        <taxon>Actinomycetes</taxon>
        <taxon>Micrococcales</taxon>
        <taxon>Brevibacteriaceae</taxon>
        <taxon>Brevibacterium</taxon>
    </lineage>
</organism>
<evidence type="ECO:0000259" key="3">
    <source>
        <dbReference type="Pfam" id="PF00296"/>
    </source>
</evidence>
<dbReference type="AlphaFoldDB" id="A0A1X6XG12"/>
<gene>
    <name evidence="4" type="ORF">FM105_08160</name>
</gene>
<dbReference type="Gene3D" id="3.20.20.30">
    <property type="entry name" value="Luciferase-like domain"/>
    <property type="match status" value="1"/>
</dbReference>
<dbReference type="GO" id="GO:0005829">
    <property type="term" value="C:cytosol"/>
    <property type="evidence" value="ECO:0007669"/>
    <property type="project" value="TreeGrafter"/>
</dbReference>
<dbReference type="PANTHER" id="PTHR30137">
    <property type="entry name" value="LUCIFERASE-LIKE MONOOXYGENASE"/>
    <property type="match status" value="1"/>
</dbReference>
<evidence type="ECO:0000256" key="1">
    <source>
        <dbReference type="ARBA" id="ARBA00007789"/>
    </source>
</evidence>
<reference evidence="5" key="1">
    <citation type="submission" date="2017-02" db="EMBL/GenBank/DDBJ databases">
        <authorList>
            <person name="Dridi B."/>
        </authorList>
    </citation>
    <scope>NUCLEOTIDE SEQUENCE [LARGE SCALE GENOMIC DNA]</scope>
    <source>
        <strain evidence="5">B Co 03.10</strain>
    </source>
</reference>
<feature type="region of interest" description="Disordered" evidence="2">
    <location>
        <begin position="185"/>
        <end position="205"/>
    </location>
</feature>
<dbReference type="EMBL" id="FWFF01000014">
    <property type="protein sequence ID" value="SLM98043.1"/>
    <property type="molecule type" value="Genomic_DNA"/>
</dbReference>
<evidence type="ECO:0000313" key="5">
    <source>
        <dbReference type="Proteomes" id="UP000196581"/>
    </source>
</evidence>
<evidence type="ECO:0000256" key="2">
    <source>
        <dbReference type="SAM" id="MobiDB-lite"/>
    </source>
</evidence>
<name>A0A1X6XG12_9MICO</name>
<dbReference type="InterPro" id="IPR050766">
    <property type="entry name" value="Bact_Lucif_Oxidored"/>
</dbReference>
<protein>
    <submittedName>
        <fullName evidence="4">Oxygenase</fullName>
    </submittedName>
</protein>